<evidence type="ECO:0000313" key="1">
    <source>
        <dbReference type="EMBL" id="NKY22082.1"/>
    </source>
</evidence>
<dbReference type="Proteomes" id="UP000581206">
    <property type="component" value="Unassembled WGS sequence"/>
</dbReference>
<dbReference type="PANTHER" id="PTHR36221:SF1">
    <property type="entry name" value="DUF742 DOMAIN-CONTAINING PROTEIN"/>
    <property type="match status" value="1"/>
</dbReference>
<proteinExistence type="predicted"/>
<dbReference type="Pfam" id="PF05331">
    <property type="entry name" value="DUF742"/>
    <property type="match status" value="1"/>
</dbReference>
<gene>
    <name evidence="1" type="ORF">HGA03_05315</name>
</gene>
<dbReference type="EMBL" id="JAAXOX010000002">
    <property type="protein sequence ID" value="NKY22082.1"/>
    <property type="molecule type" value="Genomic_DNA"/>
</dbReference>
<reference evidence="1 2" key="1">
    <citation type="submission" date="2020-04" db="EMBL/GenBank/DDBJ databases">
        <title>MicrobeNet Type strains.</title>
        <authorList>
            <person name="Nicholson A.C."/>
        </authorList>
    </citation>
    <scope>NUCLEOTIDE SEQUENCE [LARGE SCALE GENOMIC DNA]</scope>
    <source>
        <strain evidence="1 2">ATCC BAA-788</strain>
    </source>
</reference>
<organism evidence="1 2">
    <name type="scientific">Cellulomonas denverensis</name>
    <dbReference type="NCBI Taxonomy" id="264297"/>
    <lineage>
        <taxon>Bacteria</taxon>
        <taxon>Bacillati</taxon>
        <taxon>Actinomycetota</taxon>
        <taxon>Actinomycetes</taxon>
        <taxon>Micrococcales</taxon>
        <taxon>Cellulomonadaceae</taxon>
        <taxon>Cellulomonas</taxon>
    </lineage>
</organism>
<comment type="caution">
    <text evidence="1">The sequence shown here is derived from an EMBL/GenBank/DDBJ whole genome shotgun (WGS) entry which is preliminary data.</text>
</comment>
<accession>A0A7X6KTR0</accession>
<dbReference type="PANTHER" id="PTHR36221">
    <property type="entry name" value="DUF742 DOMAIN-CONTAINING PROTEIN"/>
    <property type="match status" value="1"/>
</dbReference>
<sequence>MRPYVVTGGRTEVSDRELPVEALVRALPSGGRPAGPEQRAIVAVTRDAYLSVAEIATAVRLPLGVVRVLVCDLVDAGHVTVSGVPAPAGPQRRPRHLLEQVLDGIERL</sequence>
<dbReference type="AlphaFoldDB" id="A0A7X6KTR0"/>
<name>A0A7X6KTR0_9CELL</name>
<protein>
    <submittedName>
        <fullName evidence="1">DUF742 domain-containing protein</fullName>
    </submittedName>
</protein>
<dbReference type="InterPro" id="IPR007995">
    <property type="entry name" value="DUF742"/>
</dbReference>
<keyword evidence="2" id="KW-1185">Reference proteome</keyword>
<evidence type="ECO:0000313" key="2">
    <source>
        <dbReference type="Proteomes" id="UP000581206"/>
    </source>
</evidence>